<dbReference type="Pfam" id="PF07584">
    <property type="entry name" value="BatA"/>
    <property type="match status" value="1"/>
</dbReference>
<dbReference type="EMBL" id="JSAQ01000001">
    <property type="protein sequence ID" value="KGO05783.1"/>
    <property type="molecule type" value="Genomic_DNA"/>
</dbReference>
<dbReference type="PATRIC" id="fig|1300343.5.peg.2091"/>
<proteinExistence type="predicted"/>
<dbReference type="NCBIfam" id="TIGR02226">
    <property type="entry name" value="two_anch"/>
    <property type="match status" value="1"/>
</dbReference>
<organism evidence="3 4">
    <name type="scientific">Dokdonia donghaensis DSW-1</name>
    <dbReference type="NCBI Taxonomy" id="1300343"/>
    <lineage>
        <taxon>Bacteria</taxon>
        <taxon>Pseudomonadati</taxon>
        <taxon>Bacteroidota</taxon>
        <taxon>Flavobacteriia</taxon>
        <taxon>Flavobacteriales</taxon>
        <taxon>Flavobacteriaceae</taxon>
        <taxon>Dokdonia</taxon>
    </lineage>
</organism>
<evidence type="ECO:0000313" key="3">
    <source>
        <dbReference type="EMBL" id="KGO05783.1"/>
    </source>
</evidence>
<protein>
    <recommendedName>
        <fullName evidence="2">Aerotolerance regulator N-terminal domain-containing protein</fullName>
    </recommendedName>
</protein>
<accession>A0A0A2GTG0</accession>
<gene>
    <name evidence="3" type="ORF">NV36_02275</name>
</gene>
<keyword evidence="4" id="KW-1185">Reference proteome</keyword>
<dbReference type="AlphaFoldDB" id="A0A0A2GTG0"/>
<evidence type="ECO:0000256" key="1">
    <source>
        <dbReference type="SAM" id="Phobius"/>
    </source>
</evidence>
<dbReference type="PANTHER" id="PTHR37464">
    <property type="entry name" value="BLL2463 PROTEIN"/>
    <property type="match status" value="1"/>
</dbReference>
<feature type="transmembrane region" description="Helical" evidence="1">
    <location>
        <begin position="6"/>
        <end position="24"/>
    </location>
</feature>
<keyword evidence="1" id="KW-0812">Transmembrane</keyword>
<dbReference type="InterPro" id="IPR036465">
    <property type="entry name" value="vWFA_dom_sf"/>
</dbReference>
<reference evidence="3 4" key="1">
    <citation type="submission" date="2014-10" db="EMBL/GenBank/DDBJ databases">
        <title>Draft genome sequence of the proteorhodopsin-containing marine bacterium Dokdonia donghaensis.</title>
        <authorList>
            <person name="Gomez-Consarnau L."/>
            <person name="Gonzalez J.M."/>
            <person name="Riedel T."/>
            <person name="Jaenicke S."/>
            <person name="Wagner-Doebler I."/>
            <person name="Fuhrman J.A."/>
        </authorList>
    </citation>
    <scope>NUCLEOTIDE SEQUENCE [LARGE SCALE GENOMIC DNA]</scope>
    <source>
        <strain evidence="3 4">DSW-1</strain>
    </source>
</reference>
<dbReference type="OrthoDB" id="9810200at2"/>
<dbReference type="InterPro" id="IPR024163">
    <property type="entry name" value="Aerotolerance_reg_N"/>
</dbReference>
<evidence type="ECO:0000313" key="4">
    <source>
        <dbReference type="Proteomes" id="UP000030140"/>
    </source>
</evidence>
<feature type="transmembrane region" description="Helical" evidence="1">
    <location>
        <begin position="618"/>
        <end position="640"/>
    </location>
</feature>
<dbReference type="RefSeq" id="WP_035324816.1">
    <property type="nucleotide sequence ID" value="NZ_CP015125.1"/>
</dbReference>
<dbReference type="Proteomes" id="UP000030140">
    <property type="component" value="Unassembled WGS sequence"/>
</dbReference>
<dbReference type="KEGG" id="ddo:I597_2077"/>
<dbReference type="PANTHER" id="PTHR37464:SF1">
    <property type="entry name" value="BLL2463 PROTEIN"/>
    <property type="match status" value="1"/>
</dbReference>
<sequence length="641" mass="72335">MQFRHPELLYALFLLLIPIIVHLFQLRKFKTEAFTNVAFLKKIKTQTRKSNSIKKWLVLLTRMGLLAAIVFAFAQPFIPQSDIATLPKETIIYLDNSYSMQAKGPSGQLLKTAAQDLITNLQEDQKFTLLTNNAAYRNTTVKDIRNELLQLPFTATQLSEEAVTLKAQKEFTNDPSTSKRLILISDYQEKGTPYQLPASNVSKNYIQLQPVLKNNVSIDSIYVSARKASGLELTVLLSTLEKRETNTAVSLYNGNTLLAKGTASFIDDLTTSVLFTIKSEDGLEGRVVIDDPLLQFDNTLFFTINKDRPIRVLAINGGNSNYLQRIFTAPEFEYTTSTLKDLDYSKIPEANYVILNEVTDIPSSLIGVIDAFAKAGGICTIIPHSTTSPNAYNLTLQNLASLQVTAKQNEKQLVTLINYDHPIYRDVFDTRINNFQYPSVSESYAIAGGDPILKFQDGSTFLTAQNGIYAFSGSLSQENSNFKSSPLIVPTFYNMARQSLQLPDLYMNTGVTNTYDIPLVLQDDEVITLEQSTAQENNFIPLQQSKGSRVQITTTQRPEVAGNYKVQYSTTTLQQVSYNYTRSESNLRYAQLDNDKNYHTSIKSLFDKFESSDNVQSLWKWFIIFALLFLLLEILILKFYK</sequence>
<dbReference type="Gene3D" id="3.40.50.410">
    <property type="entry name" value="von Willebrand factor, type A domain"/>
    <property type="match status" value="1"/>
</dbReference>
<name>A0A0A2GTG0_9FLAO</name>
<comment type="caution">
    <text evidence="3">The sequence shown here is derived from an EMBL/GenBank/DDBJ whole genome shotgun (WGS) entry which is preliminary data.</text>
</comment>
<feature type="transmembrane region" description="Helical" evidence="1">
    <location>
        <begin position="56"/>
        <end position="78"/>
    </location>
</feature>
<keyword evidence="1" id="KW-0472">Membrane</keyword>
<dbReference type="InterPro" id="IPR011933">
    <property type="entry name" value="Double_TM_dom"/>
</dbReference>
<evidence type="ECO:0000259" key="2">
    <source>
        <dbReference type="Pfam" id="PF07584"/>
    </source>
</evidence>
<keyword evidence="1" id="KW-1133">Transmembrane helix</keyword>
<feature type="domain" description="Aerotolerance regulator N-terminal" evidence="2">
    <location>
        <begin position="1"/>
        <end position="76"/>
    </location>
</feature>